<protein>
    <submittedName>
        <fullName evidence="2">Alpha-D-ribose 1-methylphosphonate 5-triphosphate diphosphatase</fullName>
    </submittedName>
</protein>
<comment type="caution">
    <text evidence="2">The sequence shown here is derived from an EMBL/GenBank/DDBJ whole genome shotgun (WGS) entry which is preliminary data.</text>
</comment>
<reference evidence="2 3" key="1">
    <citation type="submission" date="2019-07" db="EMBL/GenBank/DDBJ databases">
        <title>Ln-dependent methylotrophs.</title>
        <authorList>
            <person name="Tani A."/>
        </authorList>
    </citation>
    <scope>NUCLEOTIDE SEQUENCE [LARGE SCALE GENOMIC DNA]</scope>
    <source>
        <strain evidence="2 3">SM12</strain>
    </source>
</reference>
<dbReference type="InterPro" id="IPR032466">
    <property type="entry name" value="Metal_Hydrolase"/>
</dbReference>
<feature type="domain" description="Amidohydrolase-related" evidence="1">
    <location>
        <begin position="308"/>
        <end position="381"/>
    </location>
</feature>
<keyword evidence="3" id="KW-1185">Reference proteome</keyword>
<dbReference type="GO" id="GO:0016810">
    <property type="term" value="F:hydrolase activity, acting on carbon-nitrogen (but not peptide) bonds"/>
    <property type="evidence" value="ECO:0007669"/>
    <property type="project" value="InterPro"/>
</dbReference>
<dbReference type="AlphaFoldDB" id="A0A549T9S6"/>
<gene>
    <name evidence="2" type="ORF">FNA46_12885</name>
</gene>
<dbReference type="Proteomes" id="UP000316801">
    <property type="component" value="Unassembled WGS sequence"/>
</dbReference>
<dbReference type="SUPFAM" id="SSF51338">
    <property type="entry name" value="Composite domain of metallo-dependent hydrolases"/>
    <property type="match status" value="1"/>
</dbReference>
<dbReference type="PANTHER" id="PTHR43135:SF3">
    <property type="entry name" value="ALPHA-D-RIBOSE 1-METHYLPHOSPHONATE 5-TRIPHOSPHATE DIPHOSPHATASE"/>
    <property type="match status" value="1"/>
</dbReference>
<name>A0A549T9S6_9HYPH</name>
<dbReference type="GO" id="GO:0019700">
    <property type="term" value="P:organic phosphonate catabolic process"/>
    <property type="evidence" value="ECO:0007669"/>
    <property type="project" value="InterPro"/>
</dbReference>
<dbReference type="Gene3D" id="3.20.20.140">
    <property type="entry name" value="Metal-dependent hydrolases"/>
    <property type="match status" value="1"/>
</dbReference>
<dbReference type="SUPFAM" id="SSF51556">
    <property type="entry name" value="Metallo-dependent hydrolases"/>
    <property type="match status" value="1"/>
</dbReference>
<dbReference type="RefSeq" id="WP_143125603.1">
    <property type="nucleotide sequence ID" value="NZ_VJMG01000030.1"/>
</dbReference>
<dbReference type="PIRSF" id="PIRSF038971">
    <property type="entry name" value="PhnM"/>
    <property type="match status" value="1"/>
</dbReference>
<proteinExistence type="predicted"/>
<dbReference type="Gene3D" id="2.30.40.10">
    <property type="entry name" value="Urease, subunit C, domain 1"/>
    <property type="match status" value="2"/>
</dbReference>
<dbReference type="InterPro" id="IPR006680">
    <property type="entry name" value="Amidohydro-rel"/>
</dbReference>
<dbReference type="EMBL" id="VJMG01000030">
    <property type="protein sequence ID" value="TRL38620.1"/>
    <property type="molecule type" value="Genomic_DNA"/>
</dbReference>
<sequence>MQQHPAFIIEGATVVFADRLAPACVHVEDGRITAIDGARDGAFVIDGRGQMLAPAFVDIHGDAFERQIMPRPGTMLPVAPALLETDRQLAANGIATAYHALTLSWEPGLRSVENGRAIVAGLEQLAPRLTVDNRVQLRWETFCFEAIDLIRDALAGPRLPSIAFNDHTSMLLLDPAVRMQERPFEFDPAYPALEPENPVFADKMAERGKRAKIPAADMVALTRSVWERRSEVQAAIDTVAALGRAADAPMLSHDDSQIETRDFYRGHGARISEFPMNRRVAEAARAAGDFIVFGAPNATRGGSHLASIGAADMIREGLCDILASDYYYPAMLLGLARLLADGVAPLHALWPLVSANPARASGLADRGVVEVGRRADLVLVEWPDGGVPSVRRTFVEGREAYRAVPAGH</sequence>
<dbReference type="InterPro" id="IPR011059">
    <property type="entry name" value="Metal-dep_hydrolase_composite"/>
</dbReference>
<accession>A0A549T9S6</accession>
<evidence type="ECO:0000313" key="2">
    <source>
        <dbReference type="EMBL" id="TRL38620.1"/>
    </source>
</evidence>
<dbReference type="Pfam" id="PF01979">
    <property type="entry name" value="Amidohydro_1"/>
    <property type="match status" value="1"/>
</dbReference>
<dbReference type="NCBIfam" id="NF011987">
    <property type="entry name" value="PRK15446.2-3"/>
    <property type="match status" value="1"/>
</dbReference>
<dbReference type="PANTHER" id="PTHR43135">
    <property type="entry name" value="ALPHA-D-RIBOSE 1-METHYLPHOSPHONATE 5-TRIPHOSPHATE DIPHOSPHATASE"/>
    <property type="match status" value="1"/>
</dbReference>
<dbReference type="InterPro" id="IPR012696">
    <property type="entry name" value="PhnM"/>
</dbReference>
<evidence type="ECO:0000259" key="1">
    <source>
        <dbReference type="Pfam" id="PF01979"/>
    </source>
</evidence>
<evidence type="ECO:0000313" key="3">
    <source>
        <dbReference type="Proteomes" id="UP000316801"/>
    </source>
</evidence>
<dbReference type="InterPro" id="IPR051781">
    <property type="entry name" value="Metallo-dep_Hydrolase"/>
</dbReference>
<organism evidence="2 3">
    <name type="scientific">Rhizobium straminoryzae</name>
    <dbReference type="NCBI Taxonomy" id="1387186"/>
    <lineage>
        <taxon>Bacteria</taxon>
        <taxon>Pseudomonadati</taxon>
        <taxon>Pseudomonadota</taxon>
        <taxon>Alphaproteobacteria</taxon>
        <taxon>Hyphomicrobiales</taxon>
        <taxon>Rhizobiaceae</taxon>
        <taxon>Rhizobium/Agrobacterium group</taxon>
        <taxon>Rhizobium</taxon>
    </lineage>
</organism>